<reference evidence="10" key="1">
    <citation type="journal article" date="2019" name="Int. J. Syst. Evol. Microbiol.">
        <title>The Global Catalogue of Microorganisms (GCM) 10K type strain sequencing project: providing services to taxonomists for standard genome sequencing and annotation.</title>
        <authorList>
            <consortium name="The Broad Institute Genomics Platform"/>
            <consortium name="The Broad Institute Genome Sequencing Center for Infectious Disease"/>
            <person name="Wu L."/>
            <person name="Ma J."/>
        </authorList>
    </citation>
    <scope>NUCLEOTIDE SEQUENCE [LARGE SCALE GENOMIC DNA]</scope>
    <source>
        <strain evidence="10">CCUG 49571</strain>
    </source>
</reference>
<accession>A0ABV9FLD9</accession>
<name>A0ABV9FLD9_9BACL</name>
<gene>
    <name evidence="9" type="ORF">ACFO3S_24495</name>
</gene>
<sequence>MRKDVWTRGLLFGPGFLVYLVFMMIPIGMCVYYSLHDWDGLSPAYAFIGLDNFISALSDTDFQRALRVTAVITIAGTIAINALGLLFAVLLNKPGRMINLYRSVFFFPLLLSAVVVGFLWKAILNYNGILNGVLEQLGFEKLEIFGVPSTAILTITILIVWQNVGGVIVLYLAGLQGIPNDLYEAAKIDGAGRLQTFRSVTFPMLAPSMTMCMIFIFTTLAREYDRIAVLTNGGPGGATETAAFTIVKLGINTNRFSYAASLAVILMALVAFISIVMTLYLRKREERIL</sequence>
<dbReference type="InterPro" id="IPR035906">
    <property type="entry name" value="MetI-like_sf"/>
</dbReference>
<dbReference type="PANTHER" id="PTHR30193:SF41">
    <property type="entry name" value="DIACETYLCHITOBIOSE UPTAKE SYSTEM PERMEASE PROTEIN NGCF"/>
    <property type="match status" value="1"/>
</dbReference>
<evidence type="ECO:0000256" key="3">
    <source>
        <dbReference type="ARBA" id="ARBA00022475"/>
    </source>
</evidence>
<feature type="transmembrane region" description="Helical" evidence="7">
    <location>
        <begin position="103"/>
        <end position="124"/>
    </location>
</feature>
<organism evidence="9 10">
    <name type="scientific">Cohnella hongkongensis</name>
    <dbReference type="NCBI Taxonomy" id="178337"/>
    <lineage>
        <taxon>Bacteria</taxon>
        <taxon>Bacillati</taxon>
        <taxon>Bacillota</taxon>
        <taxon>Bacilli</taxon>
        <taxon>Bacillales</taxon>
        <taxon>Paenibacillaceae</taxon>
        <taxon>Cohnella</taxon>
    </lineage>
</organism>
<feature type="transmembrane region" description="Helical" evidence="7">
    <location>
        <begin position="258"/>
        <end position="281"/>
    </location>
</feature>
<dbReference type="Proteomes" id="UP001596028">
    <property type="component" value="Unassembled WGS sequence"/>
</dbReference>
<evidence type="ECO:0000256" key="5">
    <source>
        <dbReference type="ARBA" id="ARBA00022989"/>
    </source>
</evidence>
<evidence type="ECO:0000256" key="4">
    <source>
        <dbReference type="ARBA" id="ARBA00022692"/>
    </source>
</evidence>
<keyword evidence="3" id="KW-1003">Cell membrane</keyword>
<keyword evidence="4 7" id="KW-0812">Transmembrane</keyword>
<evidence type="ECO:0000256" key="1">
    <source>
        <dbReference type="ARBA" id="ARBA00004651"/>
    </source>
</evidence>
<evidence type="ECO:0000313" key="9">
    <source>
        <dbReference type="EMBL" id="MFC4601426.1"/>
    </source>
</evidence>
<dbReference type="PANTHER" id="PTHR30193">
    <property type="entry name" value="ABC TRANSPORTER PERMEASE PROTEIN"/>
    <property type="match status" value="1"/>
</dbReference>
<proteinExistence type="inferred from homology"/>
<feature type="domain" description="ABC transmembrane type-1" evidence="8">
    <location>
        <begin position="66"/>
        <end position="277"/>
    </location>
</feature>
<dbReference type="RefSeq" id="WP_378101470.1">
    <property type="nucleotide sequence ID" value="NZ_JBHSEP010000026.1"/>
</dbReference>
<comment type="caution">
    <text evidence="9">The sequence shown here is derived from an EMBL/GenBank/DDBJ whole genome shotgun (WGS) entry which is preliminary data.</text>
</comment>
<dbReference type="InterPro" id="IPR000515">
    <property type="entry name" value="MetI-like"/>
</dbReference>
<evidence type="ECO:0000256" key="6">
    <source>
        <dbReference type="ARBA" id="ARBA00023136"/>
    </source>
</evidence>
<keyword evidence="2 7" id="KW-0813">Transport</keyword>
<comment type="similarity">
    <text evidence="7">Belongs to the binding-protein-dependent transport system permease family.</text>
</comment>
<feature type="transmembrane region" description="Helical" evidence="7">
    <location>
        <begin position="68"/>
        <end position="91"/>
    </location>
</feature>
<feature type="transmembrane region" description="Helical" evidence="7">
    <location>
        <begin position="12"/>
        <end position="35"/>
    </location>
</feature>
<dbReference type="Pfam" id="PF00528">
    <property type="entry name" value="BPD_transp_1"/>
    <property type="match status" value="1"/>
</dbReference>
<evidence type="ECO:0000313" key="10">
    <source>
        <dbReference type="Proteomes" id="UP001596028"/>
    </source>
</evidence>
<evidence type="ECO:0000259" key="8">
    <source>
        <dbReference type="PROSITE" id="PS50928"/>
    </source>
</evidence>
<dbReference type="EMBL" id="JBHSEP010000026">
    <property type="protein sequence ID" value="MFC4601426.1"/>
    <property type="molecule type" value="Genomic_DNA"/>
</dbReference>
<feature type="transmembrane region" description="Helical" evidence="7">
    <location>
        <begin position="144"/>
        <end position="173"/>
    </location>
</feature>
<keyword evidence="5 7" id="KW-1133">Transmembrane helix</keyword>
<dbReference type="SUPFAM" id="SSF161098">
    <property type="entry name" value="MetI-like"/>
    <property type="match status" value="1"/>
</dbReference>
<dbReference type="CDD" id="cd06261">
    <property type="entry name" value="TM_PBP2"/>
    <property type="match status" value="1"/>
</dbReference>
<feature type="transmembrane region" description="Helical" evidence="7">
    <location>
        <begin position="202"/>
        <end position="221"/>
    </location>
</feature>
<dbReference type="Gene3D" id="1.10.3720.10">
    <property type="entry name" value="MetI-like"/>
    <property type="match status" value="1"/>
</dbReference>
<dbReference type="PROSITE" id="PS50928">
    <property type="entry name" value="ABC_TM1"/>
    <property type="match status" value="1"/>
</dbReference>
<keyword evidence="10" id="KW-1185">Reference proteome</keyword>
<evidence type="ECO:0000256" key="2">
    <source>
        <dbReference type="ARBA" id="ARBA00022448"/>
    </source>
</evidence>
<evidence type="ECO:0000256" key="7">
    <source>
        <dbReference type="RuleBase" id="RU363032"/>
    </source>
</evidence>
<dbReference type="InterPro" id="IPR051393">
    <property type="entry name" value="ABC_transporter_permease"/>
</dbReference>
<comment type="subcellular location">
    <subcellularLocation>
        <location evidence="1 7">Cell membrane</location>
        <topology evidence="1 7">Multi-pass membrane protein</topology>
    </subcellularLocation>
</comment>
<keyword evidence="6 7" id="KW-0472">Membrane</keyword>
<protein>
    <submittedName>
        <fullName evidence="9">Carbohydrate ABC transporter permease</fullName>
    </submittedName>
</protein>